<comment type="caution">
    <text evidence="1">The sequence shown here is derived from an EMBL/GenBank/DDBJ whole genome shotgun (WGS) entry which is preliminary data.</text>
</comment>
<dbReference type="EMBL" id="JAIWYP010000011">
    <property type="protein sequence ID" value="KAH3740274.1"/>
    <property type="molecule type" value="Genomic_DNA"/>
</dbReference>
<evidence type="ECO:0000313" key="1">
    <source>
        <dbReference type="EMBL" id="KAH3740274.1"/>
    </source>
</evidence>
<reference evidence="1" key="2">
    <citation type="submission" date="2020-11" db="EMBL/GenBank/DDBJ databases">
        <authorList>
            <person name="McCartney M.A."/>
            <person name="Auch B."/>
            <person name="Kono T."/>
            <person name="Mallez S."/>
            <person name="Becker A."/>
            <person name="Gohl D.M."/>
            <person name="Silverstein K.A.T."/>
            <person name="Koren S."/>
            <person name="Bechman K.B."/>
            <person name="Herman A."/>
            <person name="Abrahante J.E."/>
            <person name="Garbe J."/>
        </authorList>
    </citation>
    <scope>NUCLEOTIDE SEQUENCE</scope>
    <source>
        <strain evidence="1">Duluth1</strain>
        <tissue evidence="1">Whole animal</tissue>
    </source>
</reference>
<proteinExistence type="predicted"/>
<dbReference type="AlphaFoldDB" id="A0A9D4I116"/>
<evidence type="ECO:0000313" key="2">
    <source>
        <dbReference type="Proteomes" id="UP000828390"/>
    </source>
</evidence>
<accession>A0A9D4I116</accession>
<name>A0A9D4I116_DREPO</name>
<organism evidence="1 2">
    <name type="scientific">Dreissena polymorpha</name>
    <name type="common">Zebra mussel</name>
    <name type="synonym">Mytilus polymorpha</name>
    <dbReference type="NCBI Taxonomy" id="45954"/>
    <lineage>
        <taxon>Eukaryota</taxon>
        <taxon>Metazoa</taxon>
        <taxon>Spiralia</taxon>
        <taxon>Lophotrochozoa</taxon>
        <taxon>Mollusca</taxon>
        <taxon>Bivalvia</taxon>
        <taxon>Autobranchia</taxon>
        <taxon>Heteroconchia</taxon>
        <taxon>Euheterodonta</taxon>
        <taxon>Imparidentia</taxon>
        <taxon>Neoheterodontei</taxon>
        <taxon>Myida</taxon>
        <taxon>Dreissenoidea</taxon>
        <taxon>Dreissenidae</taxon>
        <taxon>Dreissena</taxon>
    </lineage>
</organism>
<keyword evidence="2" id="KW-1185">Reference proteome</keyword>
<reference evidence="1" key="1">
    <citation type="journal article" date="2019" name="bioRxiv">
        <title>The Genome of the Zebra Mussel, Dreissena polymorpha: A Resource for Invasive Species Research.</title>
        <authorList>
            <person name="McCartney M.A."/>
            <person name="Auch B."/>
            <person name="Kono T."/>
            <person name="Mallez S."/>
            <person name="Zhang Y."/>
            <person name="Obille A."/>
            <person name="Becker A."/>
            <person name="Abrahante J.E."/>
            <person name="Garbe J."/>
            <person name="Badalamenti J.P."/>
            <person name="Herman A."/>
            <person name="Mangelson H."/>
            <person name="Liachko I."/>
            <person name="Sullivan S."/>
            <person name="Sone E.D."/>
            <person name="Koren S."/>
            <person name="Silverstein K.A.T."/>
            <person name="Beckman K.B."/>
            <person name="Gohl D.M."/>
        </authorList>
    </citation>
    <scope>NUCLEOTIDE SEQUENCE</scope>
    <source>
        <strain evidence="1">Duluth1</strain>
        <tissue evidence="1">Whole animal</tissue>
    </source>
</reference>
<gene>
    <name evidence="1" type="ORF">DPMN_046976</name>
</gene>
<dbReference type="Proteomes" id="UP000828390">
    <property type="component" value="Unassembled WGS sequence"/>
</dbReference>
<protein>
    <submittedName>
        <fullName evidence="1">Uncharacterized protein</fullName>
    </submittedName>
</protein>
<sequence length="168" mass="18470">MKHDFTVKEHVFCVDNNVYVVRSSLRDGSSLHADGMARAFSGSISGGGSGPDTAALDEAIRIVENILASGDTKTNLVETLEKTEYGSKTSLCCIRLSGTENILLSDRYGHCVPSYASYTCDEMQRMYTLWQRGNGIGPLRNAMDMVSALRPEGNWFDLLRDDMNMVSA</sequence>